<dbReference type="PANTHER" id="PTHR35529">
    <property type="entry name" value="MANGANESE EFFLUX PUMP MNTP-RELATED"/>
    <property type="match status" value="1"/>
</dbReference>
<feature type="transmembrane region" description="Helical" evidence="5">
    <location>
        <begin position="102"/>
        <end position="120"/>
    </location>
</feature>
<evidence type="ECO:0000256" key="2">
    <source>
        <dbReference type="ARBA" id="ARBA00022692"/>
    </source>
</evidence>
<keyword evidence="1" id="KW-1003">Cell membrane</keyword>
<keyword evidence="4 5" id="KW-0472">Membrane</keyword>
<dbReference type="EMBL" id="JAOTPO010000004">
    <property type="protein sequence ID" value="MDE5413437.1"/>
    <property type="molecule type" value="Genomic_DNA"/>
</dbReference>
<evidence type="ECO:0000256" key="3">
    <source>
        <dbReference type="ARBA" id="ARBA00022989"/>
    </source>
</evidence>
<feature type="transmembrane region" description="Helical" evidence="5">
    <location>
        <begin position="63"/>
        <end position="81"/>
    </location>
</feature>
<protein>
    <submittedName>
        <fullName evidence="6">Manganese efflux pump</fullName>
    </submittedName>
</protein>
<dbReference type="RefSeq" id="WP_275118054.1">
    <property type="nucleotide sequence ID" value="NZ_JAOTPO010000004.1"/>
</dbReference>
<comment type="caution">
    <text evidence="6">The sequence shown here is derived from an EMBL/GenBank/DDBJ whole genome shotgun (WGS) entry which is preliminary data.</text>
</comment>
<evidence type="ECO:0000256" key="5">
    <source>
        <dbReference type="SAM" id="Phobius"/>
    </source>
</evidence>
<keyword evidence="7" id="KW-1185">Reference proteome</keyword>
<reference evidence="6" key="1">
    <citation type="submission" date="2024-05" db="EMBL/GenBank/DDBJ databases">
        <title>Alkalihalobacillus sp. strain MEB203 novel alkaliphilic bacterium from Lonar Lake, India.</title>
        <authorList>
            <person name="Joshi A."/>
            <person name="Thite S."/>
            <person name="Mengade P."/>
        </authorList>
    </citation>
    <scope>NUCLEOTIDE SEQUENCE</scope>
    <source>
        <strain evidence="6">MEB 203</strain>
    </source>
</reference>
<gene>
    <name evidence="6" type="ORF">N7Z68_08560</name>
</gene>
<keyword evidence="3 5" id="KW-1133">Transmembrane helix</keyword>
<proteinExistence type="predicted"/>
<dbReference type="PANTHER" id="PTHR35529:SF2">
    <property type="entry name" value="SPORULATION PROTEIN YTAF-RELATED"/>
    <property type="match status" value="1"/>
</dbReference>
<dbReference type="Proteomes" id="UP001148125">
    <property type="component" value="Unassembled WGS sequence"/>
</dbReference>
<name>A0ABT5VDA6_9BACI</name>
<evidence type="ECO:0000313" key="6">
    <source>
        <dbReference type="EMBL" id="MDE5413437.1"/>
    </source>
</evidence>
<evidence type="ECO:0000313" key="7">
    <source>
        <dbReference type="Proteomes" id="UP001148125"/>
    </source>
</evidence>
<evidence type="ECO:0000256" key="1">
    <source>
        <dbReference type="ARBA" id="ARBA00022475"/>
    </source>
</evidence>
<keyword evidence="2 5" id="KW-0812">Transmembrane</keyword>
<evidence type="ECO:0000256" key="4">
    <source>
        <dbReference type="ARBA" id="ARBA00023136"/>
    </source>
</evidence>
<dbReference type="Pfam" id="PF02659">
    <property type="entry name" value="Mntp"/>
    <property type="match status" value="1"/>
</dbReference>
<dbReference type="InterPro" id="IPR003810">
    <property type="entry name" value="Mntp/YtaF"/>
</dbReference>
<feature type="transmembrane region" description="Helical" evidence="5">
    <location>
        <begin position="33"/>
        <end position="51"/>
    </location>
</feature>
<feature type="transmembrane region" description="Helical" evidence="5">
    <location>
        <begin position="126"/>
        <end position="145"/>
    </location>
</feature>
<sequence>MIWHILILVIASNLDDLAVGFSLGMRGKIPLKVIFIIAIFSGLTMGTGLYFGDVIAGVIPEHLLFYLASFVFLAIGLWFLWDARKSKGEETHEKKLDLSLKAAVILGIALGIDSLAAGFSGGLAGFPILLSSFLAFATSFLFIWAGSKFGHLVALNVFKNHASSISGWLFIALALFILFI</sequence>
<feature type="transmembrane region" description="Helical" evidence="5">
    <location>
        <begin position="157"/>
        <end position="179"/>
    </location>
</feature>
<accession>A0ABT5VDA6</accession>
<organism evidence="6 7">
    <name type="scientific">Alkalihalobacterium chitinilyticum</name>
    <dbReference type="NCBI Taxonomy" id="2980103"/>
    <lineage>
        <taxon>Bacteria</taxon>
        <taxon>Bacillati</taxon>
        <taxon>Bacillota</taxon>
        <taxon>Bacilli</taxon>
        <taxon>Bacillales</taxon>
        <taxon>Bacillaceae</taxon>
        <taxon>Alkalihalobacterium</taxon>
    </lineage>
</organism>